<sequence length="92" mass="10605">MSTSKIEISLEDQEKRDLEKNAKAIGLSVSEAIKMMITQFNNSYPINRDVMVLPYEIEKSMLIAKAEEFGLIEDSSEEIDDINTLKHRWLNN</sequence>
<evidence type="ECO:0000313" key="1">
    <source>
        <dbReference type="EMBL" id="BDR57137.1"/>
    </source>
</evidence>
<organism evidence="1 2">
    <name type="scientific">Xylocopilactobacillus apis</name>
    <dbReference type="NCBI Taxonomy" id="2932183"/>
    <lineage>
        <taxon>Bacteria</taxon>
        <taxon>Bacillati</taxon>
        <taxon>Bacillota</taxon>
        <taxon>Bacilli</taxon>
        <taxon>Lactobacillales</taxon>
        <taxon>Lactobacillaceae</taxon>
        <taxon>Xylocopilactobacillus</taxon>
    </lineage>
</organism>
<name>A0AAU9D8M3_9LACO</name>
<dbReference type="Proteomes" id="UP001321804">
    <property type="component" value="Chromosome"/>
</dbReference>
<dbReference type="RefSeq" id="WP_317695946.1">
    <property type="nucleotide sequence ID" value="NZ_AP026801.1"/>
</dbReference>
<protein>
    <recommendedName>
        <fullName evidence="3">DNA-damage-inducible protein J</fullName>
    </recommendedName>
</protein>
<evidence type="ECO:0008006" key="3">
    <source>
        <dbReference type="Google" id="ProtNLM"/>
    </source>
</evidence>
<gene>
    <name evidence="1" type="ORF">KIMC2_16990</name>
</gene>
<accession>A0AAU9D8M3</accession>
<evidence type="ECO:0000313" key="2">
    <source>
        <dbReference type="Proteomes" id="UP001321804"/>
    </source>
</evidence>
<dbReference type="EMBL" id="AP026801">
    <property type="protein sequence ID" value="BDR57137.1"/>
    <property type="molecule type" value="Genomic_DNA"/>
</dbReference>
<dbReference type="KEGG" id="xak:KIMC2_16990"/>
<reference evidence="1 2" key="1">
    <citation type="journal article" date="2023" name="Microbiol. Spectr.">
        <title>Symbiosis of Carpenter Bees with Uncharacterized Lactic Acid Bacteria Showing NAD Auxotrophy.</title>
        <authorList>
            <person name="Kawasaki S."/>
            <person name="Ozawa K."/>
            <person name="Mori T."/>
            <person name="Yamamoto A."/>
            <person name="Ito M."/>
            <person name="Ohkuma M."/>
            <person name="Sakamoto M."/>
            <person name="Matsutani M."/>
        </authorList>
    </citation>
    <scope>NUCLEOTIDE SEQUENCE [LARGE SCALE GENOMIC DNA]</scope>
    <source>
        <strain evidence="1 2">KimC2</strain>
    </source>
</reference>
<proteinExistence type="predicted"/>
<dbReference type="AlphaFoldDB" id="A0AAU9D8M3"/>
<keyword evidence="2" id="KW-1185">Reference proteome</keyword>